<dbReference type="PANTHER" id="PTHR30480">
    <property type="entry name" value="BETA-HEXOSAMINIDASE-RELATED"/>
    <property type="match status" value="1"/>
</dbReference>
<organism evidence="7 8">
    <name type="scientific">Uabimicrobium amorphum</name>
    <dbReference type="NCBI Taxonomy" id="2596890"/>
    <lineage>
        <taxon>Bacteria</taxon>
        <taxon>Pseudomonadati</taxon>
        <taxon>Planctomycetota</taxon>
        <taxon>Candidatus Uabimicrobiia</taxon>
        <taxon>Candidatus Uabimicrobiales</taxon>
        <taxon>Candidatus Uabimicrobiaceae</taxon>
        <taxon>Candidatus Uabimicrobium</taxon>
    </lineage>
</organism>
<reference evidence="7 8" key="1">
    <citation type="submission" date="2019-08" db="EMBL/GenBank/DDBJ databases">
        <title>Complete genome sequence of Candidatus Uab amorphum.</title>
        <authorList>
            <person name="Shiratori T."/>
            <person name="Suzuki S."/>
            <person name="Kakizawa Y."/>
            <person name="Ishida K."/>
        </authorList>
    </citation>
    <scope>NUCLEOTIDE SEQUENCE [LARGE SCALE GENOMIC DNA]</scope>
    <source>
        <strain evidence="7 8">SRT547</strain>
    </source>
</reference>
<accession>A0A5S9IQ13</accession>
<dbReference type="KEGG" id="uam:UABAM_03708"/>
<evidence type="ECO:0000256" key="3">
    <source>
        <dbReference type="ARBA" id="ARBA00012663"/>
    </source>
</evidence>
<dbReference type="Proteomes" id="UP000326354">
    <property type="component" value="Chromosome"/>
</dbReference>
<dbReference type="RefSeq" id="WP_151969450.1">
    <property type="nucleotide sequence ID" value="NZ_AP019860.1"/>
</dbReference>
<evidence type="ECO:0000259" key="6">
    <source>
        <dbReference type="Pfam" id="PF00933"/>
    </source>
</evidence>
<dbReference type="EMBL" id="AP019860">
    <property type="protein sequence ID" value="BBM85342.1"/>
    <property type="molecule type" value="Genomic_DNA"/>
</dbReference>
<sequence>MNPHKRLITGISTTKLTNEEKTILQDIQPGGVILFGRNIESQQQLADLIAEIYDILKTPLIAIDQEGGRVARLREIGVEPPSALELRTHGNTHHITQHGKLTGQLLQQWNINLDLCPVVDLSYQGDQHNSLKNRTWGEDFLTVIQNAQAFITGLQQSNVLCCAKHFPSYSQAKIDPHHQLPTMHPTYEEMRNNHWQPYIQLKDHYDSIMVGHAFYPHLDNSGVPSSLSKKINNYIREDVGFEGVVVSDDLDMGAIIENYDYKEAVDMALKAGNDLLLLCHQFDKLELAANVAQQQSKEENEASLHRIDKLLSRVAPFTTTNFSIVEQINQETFELRASLIGAEKAKQHSPEDANRSPVEDF</sequence>
<evidence type="ECO:0000313" key="8">
    <source>
        <dbReference type="Proteomes" id="UP000326354"/>
    </source>
</evidence>
<dbReference type="AlphaFoldDB" id="A0A5S9IQ13"/>
<proteinExistence type="inferred from homology"/>
<dbReference type="InterPro" id="IPR001764">
    <property type="entry name" value="Glyco_hydro_3_N"/>
</dbReference>
<keyword evidence="4 7" id="KW-0378">Hydrolase</keyword>
<evidence type="ECO:0000256" key="2">
    <source>
        <dbReference type="ARBA" id="ARBA00005336"/>
    </source>
</evidence>
<dbReference type="EC" id="3.2.1.52" evidence="3"/>
<dbReference type="GO" id="GO:0004563">
    <property type="term" value="F:beta-N-acetylhexosaminidase activity"/>
    <property type="evidence" value="ECO:0007669"/>
    <property type="project" value="UniProtKB-EC"/>
</dbReference>
<protein>
    <recommendedName>
        <fullName evidence="3">beta-N-acetylhexosaminidase</fullName>
        <ecNumber evidence="3">3.2.1.52</ecNumber>
    </recommendedName>
</protein>
<dbReference type="PANTHER" id="PTHR30480:SF13">
    <property type="entry name" value="BETA-HEXOSAMINIDASE"/>
    <property type="match status" value="1"/>
</dbReference>
<dbReference type="GO" id="GO:0005975">
    <property type="term" value="P:carbohydrate metabolic process"/>
    <property type="evidence" value="ECO:0007669"/>
    <property type="project" value="InterPro"/>
</dbReference>
<dbReference type="InterPro" id="IPR017853">
    <property type="entry name" value="GH"/>
</dbReference>
<evidence type="ECO:0000256" key="1">
    <source>
        <dbReference type="ARBA" id="ARBA00001231"/>
    </source>
</evidence>
<dbReference type="OrthoDB" id="9805821at2"/>
<dbReference type="InterPro" id="IPR050226">
    <property type="entry name" value="NagZ_Beta-hexosaminidase"/>
</dbReference>
<comment type="catalytic activity">
    <reaction evidence="1">
        <text>Hydrolysis of terminal non-reducing N-acetyl-D-hexosamine residues in N-acetyl-beta-D-hexosaminides.</text>
        <dbReference type="EC" id="3.2.1.52"/>
    </reaction>
</comment>
<dbReference type="Gene3D" id="3.20.20.300">
    <property type="entry name" value="Glycoside hydrolase, family 3, N-terminal domain"/>
    <property type="match status" value="1"/>
</dbReference>
<keyword evidence="8" id="KW-1185">Reference proteome</keyword>
<feature type="domain" description="Glycoside hydrolase family 3 N-terminal" evidence="6">
    <location>
        <begin position="15"/>
        <end position="310"/>
    </location>
</feature>
<evidence type="ECO:0000256" key="5">
    <source>
        <dbReference type="ARBA" id="ARBA00023295"/>
    </source>
</evidence>
<comment type="similarity">
    <text evidence="2">Belongs to the glycosyl hydrolase 3 family.</text>
</comment>
<dbReference type="InterPro" id="IPR036962">
    <property type="entry name" value="Glyco_hydro_3_N_sf"/>
</dbReference>
<evidence type="ECO:0000256" key="4">
    <source>
        <dbReference type="ARBA" id="ARBA00022801"/>
    </source>
</evidence>
<name>A0A5S9IQ13_UABAM</name>
<dbReference type="Pfam" id="PF00933">
    <property type="entry name" value="Glyco_hydro_3"/>
    <property type="match status" value="1"/>
</dbReference>
<keyword evidence="5" id="KW-0326">Glycosidase</keyword>
<dbReference type="SUPFAM" id="SSF51445">
    <property type="entry name" value="(Trans)glycosidases"/>
    <property type="match status" value="1"/>
</dbReference>
<dbReference type="GO" id="GO:0009254">
    <property type="term" value="P:peptidoglycan turnover"/>
    <property type="evidence" value="ECO:0007669"/>
    <property type="project" value="TreeGrafter"/>
</dbReference>
<evidence type="ECO:0000313" key="7">
    <source>
        <dbReference type="EMBL" id="BBM85342.1"/>
    </source>
</evidence>
<gene>
    <name evidence="7" type="ORF">UABAM_03708</name>
</gene>